<accession>A0A8H6S0Q9</accession>
<protein>
    <submittedName>
        <fullName evidence="2">Uncharacterized protein</fullName>
    </submittedName>
</protein>
<sequence>MESDLEQLRAHIRATGFNSPVANATISAYIRAHILEHPNKLFTTRAPPLDIILFAINNIFVGRVPPPIDSIPDLLDLLTSAEFYRKIALEKANEALKLHLKYKDTSPTRTRLTDEEEQQLRGHGERDENLRSIYLELYHQFATYHMYELWTCHPPRPADMIARFCEYYPETPWLHPHTEALAHRLFCHDLSPAERAECRQRGLDMCKFMTDSSEWAQKNYPGVLKSLVYQKPEFRAEMPCEVDQLRPSLDYYTNTVEAMVNELQDMFQSDPPSPTMNKRKGQQQVLTRG</sequence>
<gene>
    <name evidence="2" type="ORF">MIND_01377600</name>
</gene>
<organism evidence="2 3">
    <name type="scientific">Mycena indigotica</name>
    <dbReference type="NCBI Taxonomy" id="2126181"/>
    <lineage>
        <taxon>Eukaryota</taxon>
        <taxon>Fungi</taxon>
        <taxon>Dikarya</taxon>
        <taxon>Basidiomycota</taxon>
        <taxon>Agaricomycotina</taxon>
        <taxon>Agaricomycetes</taxon>
        <taxon>Agaricomycetidae</taxon>
        <taxon>Agaricales</taxon>
        <taxon>Marasmiineae</taxon>
        <taxon>Mycenaceae</taxon>
        <taxon>Mycena</taxon>
    </lineage>
</organism>
<dbReference type="Proteomes" id="UP000636479">
    <property type="component" value="Unassembled WGS sequence"/>
</dbReference>
<proteinExistence type="predicted"/>
<keyword evidence="3" id="KW-1185">Reference proteome</keyword>
<reference evidence="2" key="1">
    <citation type="submission" date="2020-05" db="EMBL/GenBank/DDBJ databases">
        <title>Mycena genomes resolve the evolution of fungal bioluminescence.</title>
        <authorList>
            <person name="Tsai I.J."/>
        </authorList>
    </citation>
    <scope>NUCLEOTIDE SEQUENCE</scope>
    <source>
        <strain evidence="2">171206Taipei</strain>
    </source>
</reference>
<feature type="region of interest" description="Disordered" evidence="1">
    <location>
        <begin position="267"/>
        <end position="289"/>
    </location>
</feature>
<evidence type="ECO:0000313" key="3">
    <source>
        <dbReference type="Proteomes" id="UP000636479"/>
    </source>
</evidence>
<comment type="caution">
    <text evidence="2">The sequence shown here is derived from an EMBL/GenBank/DDBJ whole genome shotgun (WGS) entry which is preliminary data.</text>
</comment>
<dbReference type="OrthoDB" id="3244206at2759"/>
<name>A0A8H6S0Q9_9AGAR</name>
<dbReference type="AlphaFoldDB" id="A0A8H6S0Q9"/>
<dbReference type="RefSeq" id="XP_037213196.1">
    <property type="nucleotide sequence ID" value="XM_037370195.1"/>
</dbReference>
<dbReference type="GeneID" id="59352711"/>
<evidence type="ECO:0000313" key="2">
    <source>
        <dbReference type="EMBL" id="KAF7289165.1"/>
    </source>
</evidence>
<dbReference type="EMBL" id="JACAZF010000017">
    <property type="protein sequence ID" value="KAF7289165.1"/>
    <property type="molecule type" value="Genomic_DNA"/>
</dbReference>
<evidence type="ECO:0000256" key="1">
    <source>
        <dbReference type="SAM" id="MobiDB-lite"/>
    </source>
</evidence>